<keyword evidence="3" id="KW-1185">Reference proteome</keyword>
<accession>A0A1C6TSZ6</accession>
<dbReference type="Pfam" id="PF12728">
    <property type="entry name" value="HTH_17"/>
    <property type="match status" value="1"/>
</dbReference>
<dbReference type="SUPFAM" id="SSF46955">
    <property type="entry name" value="Putative DNA-binding domain"/>
    <property type="match status" value="1"/>
</dbReference>
<dbReference type="GO" id="GO:0003677">
    <property type="term" value="F:DNA binding"/>
    <property type="evidence" value="ECO:0007669"/>
    <property type="project" value="InterPro"/>
</dbReference>
<dbReference type="AlphaFoldDB" id="A0A1C6TSZ6"/>
<dbReference type="EMBL" id="FMHY01000002">
    <property type="protein sequence ID" value="SCL44741.1"/>
    <property type="molecule type" value="Genomic_DNA"/>
</dbReference>
<dbReference type="STRING" id="227316.GA0070604_0575"/>
<dbReference type="RefSeq" id="WP_244161723.1">
    <property type="nucleotide sequence ID" value="NZ_FMHY01000002.1"/>
</dbReference>
<organism evidence="2 3">
    <name type="scientific">Micromonospora eburnea</name>
    <dbReference type="NCBI Taxonomy" id="227316"/>
    <lineage>
        <taxon>Bacteria</taxon>
        <taxon>Bacillati</taxon>
        <taxon>Actinomycetota</taxon>
        <taxon>Actinomycetes</taxon>
        <taxon>Micromonosporales</taxon>
        <taxon>Micromonosporaceae</taxon>
        <taxon>Micromonospora</taxon>
    </lineage>
</organism>
<dbReference type="InterPro" id="IPR041657">
    <property type="entry name" value="HTH_17"/>
</dbReference>
<feature type="domain" description="Helix-turn-helix" evidence="1">
    <location>
        <begin position="86"/>
        <end position="135"/>
    </location>
</feature>
<dbReference type="Gene3D" id="1.10.10.10">
    <property type="entry name" value="Winged helix-like DNA-binding domain superfamily/Winged helix DNA-binding domain"/>
    <property type="match status" value="1"/>
</dbReference>
<dbReference type="InterPro" id="IPR010093">
    <property type="entry name" value="SinI_DNA-bd"/>
</dbReference>
<proteinExistence type="predicted"/>
<evidence type="ECO:0000313" key="2">
    <source>
        <dbReference type="EMBL" id="SCL44741.1"/>
    </source>
</evidence>
<dbReference type="InterPro" id="IPR036388">
    <property type="entry name" value="WH-like_DNA-bd_sf"/>
</dbReference>
<protein>
    <submittedName>
        <fullName evidence="2">DNA binding domain-containing protein, excisionase family</fullName>
    </submittedName>
</protein>
<evidence type="ECO:0000259" key="1">
    <source>
        <dbReference type="Pfam" id="PF12728"/>
    </source>
</evidence>
<dbReference type="InterPro" id="IPR009061">
    <property type="entry name" value="DNA-bd_dom_put_sf"/>
</dbReference>
<name>A0A1C6TSZ6_9ACTN</name>
<gene>
    <name evidence="2" type="ORF">GA0070604_0575</name>
</gene>
<evidence type="ECO:0000313" key="3">
    <source>
        <dbReference type="Proteomes" id="UP000199696"/>
    </source>
</evidence>
<dbReference type="NCBIfam" id="TIGR01764">
    <property type="entry name" value="excise"/>
    <property type="match status" value="1"/>
</dbReference>
<reference evidence="3" key="1">
    <citation type="submission" date="2016-06" db="EMBL/GenBank/DDBJ databases">
        <authorList>
            <person name="Varghese N."/>
            <person name="Submissions Spin"/>
        </authorList>
    </citation>
    <scope>NUCLEOTIDE SEQUENCE [LARGE SCALE GENOMIC DNA]</scope>
    <source>
        <strain evidence="3">DSM 44814</strain>
    </source>
</reference>
<sequence>MTAAAARVMDEQTILPDAANSAEVVDLLQVLRDRGHDVPEARARLVSADGSSSKPLPDGLHDILVKALEALANGYAVTIAPQHTTLTTQQAADMLGVSRPTLTKLLDEGKIPHERPNSHRRIKLADVLKYQEQRRQERRQLLQRMTVESLDMGLYDLPANDLEEGNDNRT</sequence>
<dbReference type="Proteomes" id="UP000199696">
    <property type="component" value="Unassembled WGS sequence"/>
</dbReference>